<proteinExistence type="predicted"/>
<protein>
    <submittedName>
        <fullName evidence="1">Uncharacterized protein</fullName>
    </submittedName>
</protein>
<organism evidence="1 2">
    <name type="scientific">Daldinia eschscholtzii</name>
    <dbReference type="NCBI Taxonomy" id="292717"/>
    <lineage>
        <taxon>Eukaryota</taxon>
        <taxon>Fungi</taxon>
        <taxon>Dikarya</taxon>
        <taxon>Ascomycota</taxon>
        <taxon>Pezizomycotina</taxon>
        <taxon>Sordariomycetes</taxon>
        <taxon>Xylariomycetidae</taxon>
        <taxon>Xylariales</taxon>
        <taxon>Hypoxylaceae</taxon>
        <taxon>Daldinia</taxon>
    </lineage>
</organism>
<dbReference type="AlphaFoldDB" id="A0AAX6MM28"/>
<name>A0AAX6MM28_9PEZI</name>
<evidence type="ECO:0000313" key="2">
    <source>
        <dbReference type="Proteomes" id="UP001369815"/>
    </source>
</evidence>
<keyword evidence="2" id="KW-1185">Reference proteome</keyword>
<dbReference type="Proteomes" id="UP001369815">
    <property type="component" value="Unassembled WGS sequence"/>
</dbReference>
<reference evidence="1 2" key="1">
    <citation type="journal article" date="2024" name="Front Chem Biol">
        <title>Unveiling the potential of Daldinia eschscholtzii MFLUCC 19-0629 through bioactivity and bioinformatics studies for enhanced sustainable agriculture production.</title>
        <authorList>
            <person name="Brooks S."/>
            <person name="Weaver J.A."/>
            <person name="Klomchit A."/>
            <person name="Alharthi S.A."/>
            <person name="Onlamun T."/>
            <person name="Nurani R."/>
            <person name="Vong T.K."/>
            <person name="Alberti F."/>
            <person name="Greco C."/>
        </authorList>
    </citation>
    <scope>NUCLEOTIDE SEQUENCE [LARGE SCALE GENOMIC DNA]</scope>
    <source>
        <strain evidence="1">MFLUCC 19-0629</strain>
    </source>
</reference>
<sequence length="191" mass="21722">MDSRLNAPVLGSCVRFYDIQRAANPRYQFDIQEPLPEFLKRLIDPTLQDNESFEDFSASCDLIKDDRVTGLDIIAEIHATLSKVYSDGDKTIRDADLDSLKKFAGKCKDHLKLPSPRRDEKQEALTQRYARASDSRPLLLISSFEVFPAKVPLEPHIESCSGDRRRCNFGLDPPKAGRRAVLQLHQKDDSF</sequence>
<accession>A0AAX6MM28</accession>
<comment type="caution">
    <text evidence="1">The sequence shown here is derived from an EMBL/GenBank/DDBJ whole genome shotgun (WGS) entry which is preliminary data.</text>
</comment>
<gene>
    <name evidence="1" type="ORF">Daesc_003682</name>
</gene>
<dbReference type="EMBL" id="JBANMG010000004">
    <property type="protein sequence ID" value="KAK6953720.1"/>
    <property type="molecule type" value="Genomic_DNA"/>
</dbReference>
<evidence type="ECO:0000313" key="1">
    <source>
        <dbReference type="EMBL" id="KAK6953720.1"/>
    </source>
</evidence>